<feature type="region of interest" description="Disordered" evidence="1">
    <location>
        <begin position="77"/>
        <end position="107"/>
    </location>
</feature>
<evidence type="ECO:0000313" key="2">
    <source>
        <dbReference type="EMBL" id="MEJ8574486.1"/>
    </source>
</evidence>
<proteinExistence type="predicted"/>
<organism evidence="2 3">
    <name type="scientific">Microbaculum marinum</name>
    <dbReference type="NCBI Taxonomy" id="1764581"/>
    <lineage>
        <taxon>Bacteria</taxon>
        <taxon>Pseudomonadati</taxon>
        <taxon>Pseudomonadota</taxon>
        <taxon>Alphaproteobacteria</taxon>
        <taxon>Hyphomicrobiales</taxon>
        <taxon>Tepidamorphaceae</taxon>
        <taxon>Microbaculum</taxon>
    </lineage>
</organism>
<dbReference type="EMBL" id="JAZHOF010000012">
    <property type="protein sequence ID" value="MEJ8574486.1"/>
    <property type="molecule type" value="Genomic_DNA"/>
</dbReference>
<accession>A0AAW9RXP3</accession>
<name>A0AAW9RXP3_9HYPH</name>
<keyword evidence="3" id="KW-1185">Reference proteome</keyword>
<feature type="compositionally biased region" description="Low complexity" evidence="1">
    <location>
        <begin position="77"/>
        <end position="88"/>
    </location>
</feature>
<evidence type="ECO:0000313" key="3">
    <source>
        <dbReference type="Proteomes" id="UP001378188"/>
    </source>
</evidence>
<dbReference type="Proteomes" id="UP001378188">
    <property type="component" value="Unassembled WGS sequence"/>
</dbReference>
<evidence type="ECO:0000256" key="1">
    <source>
        <dbReference type="SAM" id="MobiDB-lite"/>
    </source>
</evidence>
<sequence>MTNWLSHRNLGFPAPAGGHVRGAAAVLVAAMFLASAGGVSAQSTQAPRVGTTVVVPNASVNRTPQADISIMRGQQTLQSRQLQQQRLTNDVQRSIDNANRVRIPRVD</sequence>
<gene>
    <name evidence="2" type="ORF">V3328_23610</name>
</gene>
<comment type="caution">
    <text evidence="2">The sequence shown here is derived from an EMBL/GenBank/DDBJ whole genome shotgun (WGS) entry which is preliminary data.</text>
</comment>
<dbReference type="AlphaFoldDB" id="A0AAW9RXP3"/>
<dbReference type="RefSeq" id="WP_340332187.1">
    <property type="nucleotide sequence ID" value="NZ_JAZHOF010000012.1"/>
</dbReference>
<reference evidence="2 3" key="1">
    <citation type="submission" date="2024-02" db="EMBL/GenBank/DDBJ databases">
        <title>Genome analysis and characterization of Microbaculum marinisediminis sp. nov., isolated from marine sediment.</title>
        <authorList>
            <person name="Du Z.-J."/>
            <person name="Ye Y.-Q."/>
            <person name="Zhang Z.-R."/>
            <person name="Yuan S.-M."/>
            <person name="Zhang X.-Y."/>
        </authorList>
    </citation>
    <scope>NUCLEOTIDE SEQUENCE [LARGE SCALE GENOMIC DNA]</scope>
    <source>
        <strain evidence="2 3">SDUM1044001</strain>
    </source>
</reference>
<protein>
    <submittedName>
        <fullName evidence="2">Uncharacterized protein</fullName>
    </submittedName>
</protein>